<gene>
    <name evidence="3" type="primary">LOC135194829</name>
</gene>
<protein>
    <submittedName>
        <fullName evidence="3">Uncharacterized protein LOC135194829</fullName>
    </submittedName>
</protein>
<evidence type="ECO:0000313" key="3">
    <source>
        <dbReference type="RefSeq" id="XP_064076947.1"/>
    </source>
</evidence>
<keyword evidence="2" id="KW-1185">Reference proteome</keyword>
<evidence type="ECO:0000256" key="1">
    <source>
        <dbReference type="SAM" id="MobiDB-lite"/>
    </source>
</evidence>
<organism evidence="2 3">
    <name type="scientific">Vanessa tameamea</name>
    <name type="common">Kamehameha butterfly</name>
    <dbReference type="NCBI Taxonomy" id="334116"/>
    <lineage>
        <taxon>Eukaryota</taxon>
        <taxon>Metazoa</taxon>
        <taxon>Ecdysozoa</taxon>
        <taxon>Arthropoda</taxon>
        <taxon>Hexapoda</taxon>
        <taxon>Insecta</taxon>
        <taxon>Pterygota</taxon>
        <taxon>Neoptera</taxon>
        <taxon>Endopterygota</taxon>
        <taxon>Lepidoptera</taxon>
        <taxon>Glossata</taxon>
        <taxon>Ditrysia</taxon>
        <taxon>Papilionoidea</taxon>
        <taxon>Nymphalidae</taxon>
        <taxon>Nymphalinae</taxon>
        <taxon>Vanessa</taxon>
    </lineage>
</organism>
<dbReference type="Proteomes" id="UP001652626">
    <property type="component" value="Chromosome 5"/>
</dbReference>
<name>A0ABM4B066_VANTA</name>
<accession>A0ABM4B066</accession>
<evidence type="ECO:0000313" key="2">
    <source>
        <dbReference type="Proteomes" id="UP001652626"/>
    </source>
</evidence>
<dbReference type="GeneID" id="135194829"/>
<dbReference type="RefSeq" id="XP_064076947.1">
    <property type="nucleotide sequence ID" value="XM_064220877.1"/>
</dbReference>
<proteinExistence type="predicted"/>
<feature type="region of interest" description="Disordered" evidence="1">
    <location>
        <begin position="313"/>
        <end position="332"/>
    </location>
</feature>
<sequence>MECPCRWAVLYTIIFLITQTTNVFCQFVKIEERPAYYETKDVTKRDVSKYFNPSSKTIAETFLTNIQDDRPKTLNVISQVPSCYSQEPTLFGQSALSGNNPNVVFAPLCTTLPELISCNGIIPLENYANANQQSSVYQISQPTNDVNYCPVTLKINPSSLTLPTTNTQSGIGEFLNEISRGGVFQEPFVIKNGYEDGIPVNLQINMPSQNAPAPRITVVSATPPPVTSVNSESVIPFPQFGYPPPPVPIVRKKSRCWKKLLPILLLALLSDQGCDNGCCCPCNCCSNSDSPIPIPYPIPIPVNCPIINNHKSSYSSRKRGHRDNEDDDDEYN</sequence>
<reference evidence="3" key="1">
    <citation type="submission" date="2025-08" db="UniProtKB">
        <authorList>
            <consortium name="RefSeq"/>
        </authorList>
    </citation>
    <scope>IDENTIFICATION</scope>
    <source>
        <tissue evidence="3">Whole body</tissue>
    </source>
</reference>